<keyword evidence="2" id="KW-1185">Reference proteome</keyword>
<organism evidence="1">
    <name type="scientific">Oppiella nova</name>
    <dbReference type="NCBI Taxonomy" id="334625"/>
    <lineage>
        <taxon>Eukaryota</taxon>
        <taxon>Metazoa</taxon>
        <taxon>Ecdysozoa</taxon>
        <taxon>Arthropoda</taxon>
        <taxon>Chelicerata</taxon>
        <taxon>Arachnida</taxon>
        <taxon>Acari</taxon>
        <taxon>Acariformes</taxon>
        <taxon>Sarcoptiformes</taxon>
        <taxon>Oribatida</taxon>
        <taxon>Brachypylina</taxon>
        <taxon>Oppioidea</taxon>
        <taxon>Oppiidae</taxon>
        <taxon>Oppiella</taxon>
    </lineage>
</organism>
<gene>
    <name evidence="1" type="ORF">ONB1V03_LOCUS4711</name>
</gene>
<dbReference type="EMBL" id="OC916530">
    <property type="protein sequence ID" value="CAD7644521.1"/>
    <property type="molecule type" value="Genomic_DNA"/>
</dbReference>
<evidence type="ECO:0000313" key="2">
    <source>
        <dbReference type="Proteomes" id="UP000728032"/>
    </source>
</evidence>
<dbReference type="Proteomes" id="UP000728032">
    <property type="component" value="Unassembled WGS sequence"/>
</dbReference>
<proteinExistence type="predicted"/>
<name>A0A7R9QG46_9ACAR</name>
<accession>A0A7R9QG46</accession>
<evidence type="ECO:0000313" key="1">
    <source>
        <dbReference type="EMBL" id="CAD7644521.1"/>
    </source>
</evidence>
<reference evidence="1" key="1">
    <citation type="submission" date="2020-11" db="EMBL/GenBank/DDBJ databases">
        <authorList>
            <person name="Tran Van P."/>
        </authorList>
    </citation>
    <scope>NUCLEOTIDE SEQUENCE</scope>
</reference>
<dbReference type="EMBL" id="CAJPVJ010001705">
    <property type="protein sequence ID" value="CAG2165165.1"/>
    <property type="molecule type" value="Genomic_DNA"/>
</dbReference>
<protein>
    <submittedName>
        <fullName evidence="1">Uncharacterized protein</fullName>
    </submittedName>
</protein>
<dbReference type="AlphaFoldDB" id="A0A7R9QG46"/>
<sequence>MGHAPTENNQDNLVASVNMVFLAIPVQRNYVALRENCNVFPLIPTLDSSKTFDETYCEIVDSESEKVVNNSTP</sequence>